<feature type="compositionally biased region" description="Basic and acidic residues" evidence="9">
    <location>
        <begin position="509"/>
        <end position="521"/>
    </location>
</feature>
<evidence type="ECO:0000256" key="2">
    <source>
        <dbReference type="ARBA" id="ARBA00022679"/>
    </source>
</evidence>
<dbReference type="PANTHER" id="PTHR34047">
    <property type="entry name" value="NUCLEAR INTRON MATURASE 1, MITOCHONDRIAL-RELATED"/>
    <property type="match status" value="1"/>
</dbReference>
<organism evidence="11 12">
    <name type="scientific">Xanthocytophaga agilis</name>
    <dbReference type="NCBI Taxonomy" id="3048010"/>
    <lineage>
        <taxon>Bacteria</taxon>
        <taxon>Pseudomonadati</taxon>
        <taxon>Bacteroidota</taxon>
        <taxon>Cytophagia</taxon>
        <taxon>Cytophagales</taxon>
        <taxon>Rhodocytophagaceae</taxon>
        <taxon>Xanthocytophaga</taxon>
    </lineage>
</organism>
<dbReference type="InterPro" id="IPR051083">
    <property type="entry name" value="GrpII_Intron_Splice-Mob/Def"/>
</dbReference>
<evidence type="ECO:0000256" key="7">
    <source>
        <dbReference type="ARBA" id="ARBA00034120"/>
    </source>
</evidence>
<feature type="compositionally biased region" description="Basic and acidic residues" evidence="9">
    <location>
        <begin position="10"/>
        <end position="24"/>
    </location>
</feature>
<feature type="region of interest" description="Disordered" evidence="9">
    <location>
        <begin position="1"/>
        <end position="24"/>
    </location>
</feature>
<feature type="domain" description="Reverse transcriptase" evidence="10">
    <location>
        <begin position="173"/>
        <end position="405"/>
    </location>
</feature>
<reference evidence="11" key="1">
    <citation type="submission" date="2023-05" db="EMBL/GenBank/DDBJ databases">
        <authorList>
            <person name="Zhang X."/>
        </authorList>
    </citation>
    <scope>NUCLEOTIDE SEQUENCE</scope>
    <source>
        <strain evidence="11">BD1B2-1</strain>
    </source>
</reference>
<feature type="region of interest" description="Disordered" evidence="9">
    <location>
        <begin position="89"/>
        <end position="110"/>
    </location>
</feature>
<dbReference type="AlphaFoldDB" id="A0AAE3UIF7"/>
<dbReference type="InterPro" id="IPR000123">
    <property type="entry name" value="Reverse_transcriptase_msDNA"/>
</dbReference>
<dbReference type="CDD" id="cd03487">
    <property type="entry name" value="RT_Bac_retron_II"/>
    <property type="match status" value="1"/>
</dbReference>
<evidence type="ECO:0000256" key="1">
    <source>
        <dbReference type="ARBA" id="ARBA00012493"/>
    </source>
</evidence>
<evidence type="ECO:0000256" key="8">
    <source>
        <dbReference type="ARBA" id="ARBA00048173"/>
    </source>
</evidence>
<evidence type="ECO:0000256" key="9">
    <source>
        <dbReference type="SAM" id="MobiDB-lite"/>
    </source>
</evidence>
<keyword evidence="6 11" id="KW-0695">RNA-directed DNA polymerase</keyword>
<dbReference type="PANTHER" id="PTHR34047:SF7">
    <property type="entry name" value="RNA-DIRECTED DNA POLYMERASE"/>
    <property type="match status" value="1"/>
</dbReference>
<dbReference type="Pfam" id="PF00078">
    <property type="entry name" value="RVT_1"/>
    <property type="match status" value="1"/>
</dbReference>
<dbReference type="InterPro" id="IPR000477">
    <property type="entry name" value="RT_dom"/>
</dbReference>
<keyword evidence="5" id="KW-0460">Magnesium</keyword>
<evidence type="ECO:0000256" key="5">
    <source>
        <dbReference type="ARBA" id="ARBA00022842"/>
    </source>
</evidence>
<keyword evidence="12" id="KW-1185">Reference proteome</keyword>
<dbReference type="GO" id="GO:0046872">
    <property type="term" value="F:metal ion binding"/>
    <property type="evidence" value="ECO:0007669"/>
    <property type="project" value="UniProtKB-KW"/>
</dbReference>
<keyword evidence="3" id="KW-0548">Nucleotidyltransferase</keyword>
<proteinExistence type="inferred from homology"/>
<dbReference type="EMBL" id="JASJOU010000023">
    <property type="protein sequence ID" value="MDJ1506535.1"/>
    <property type="molecule type" value="Genomic_DNA"/>
</dbReference>
<evidence type="ECO:0000256" key="6">
    <source>
        <dbReference type="ARBA" id="ARBA00022918"/>
    </source>
</evidence>
<gene>
    <name evidence="11" type="ORF">QNI22_38145</name>
</gene>
<dbReference type="Proteomes" id="UP001232063">
    <property type="component" value="Unassembled WGS sequence"/>
</dbReference>
<comment type="similarity">
    <text evidence="7">Belongs to the bacterial reverse transcriptase family.</text>
</comment>
<dbReference type="PRINTS" id="PR00866">
    <property type="entry name" value="RNADNAPOLMS"/>
</dbReference>
<keyword evidence="4" id="KW-0479">Metal-binding</keyword>
<name>A0AAE3UIF7_9BACT</name>
<sequence length="532" mass="60380">MAENATSSPEETRPKNRQELYERIRSGGSREEVILKDMIRLGFWPKNENAPSVPEQIITREAELGREIRALLTEQRRVENPEALLKEMRKQRMAESKKKREETKQRHELERKERVERWKQRKEKEIIYAGEGFSGGLNQTECDTQRLSQKGLPILTDTASLASALGVSVNELRFLSFCRAVSKHNHYRRFYIAKKTGGKRLISAPMPRLKKAQYWILQNIFSKIDCHKAAHGFLAQRSIVSNALPHVGAEVVINMDLKDFFPTITYPRVKGVFFKMGYSEAVATILALLCTESEVEQAELDGETWYVCSGDRFLPQGAPTSPSITNVLCHRLDRRLQGLAQKLGFTYTRYADDLTFSASGDGTKNVNKLKSLVYQIVQSEGFHVHPEKDKVMRKGGKKEVTGIVVNEKPNVDRATLHKFRALLHKIEKEGIAGKTWGKGGDLLSAIEGYANYVAMVDATKGKTFQDKVKKIQAMYGLSKPARKSYNKGKYSIQQSEQAIKQPIVGVNSKPEEKKDETKESGLKSLLNKFWKK</sequence>
<accession>A0AAE3UIF7</accession>
<dbReference type="GO" id="GO:0003964">
    <property type="term" value="F:RNA-directed DNA polymerase activity"/>
    <property type="evidence" value="ECO:0007669"/>
    <property type="project" value="UniProtKB-KW"/>
</dbReference>
<comment type="caution">
    <text evidence="11">The sequence shown here is derived from an EMBL/GenBank/DDBJ whole genome shotgun (WGS) entry which is preliminary data.</text>
</comment>
<keyword evidence="2" id="KW-0808">Transferase</keyword>
<feature type="region of interest" description="Disordered" evidence="9">
    <location>
        <begin position="501"/>
        <end position="532"/>
    </location>
</feature>
<dbReference type="GO" id="GO:0003723">
    <property type="term" value="F:RNA binding"/>
    <property type="evidence" value="ECO:0007669"/>
    <property type="project" value="InterPro"/>
</dbReference>
<evidence type="ECO:0000313" key="12">
    <source>
        <dbReference type="Proteomes" id="UP001232063"/>
    </source>
</evidence>
<evidence type="ECO:0000259" key="10">
    <source>
        <dbReference type="PROSITE" id="PS50878"/>
    </source>
</evidence>
<dbReference type="EC" id="2.7.7.49" evidence="1"/>
<protein>
    <recommendedName>
        <fullName evidence="1">RNA-directed DNA polymerase</fullName>
        <ecNumber evidence="1">2.7.7.49</ecNumber>
    </recommendedName>
</protein>
<evidence type="ECO:0000256" key="4">
    <source>
        <dbReference type="ARBA" id="ARBA00022723"/>
    </source>
</evidence>
<dbReference type="PROSITE" id="PS50878">
    <property type="entry name" value="RT_POL"/>
    <property type="match status" value="1"/>
</dbReference>
<dbReference type="RefSeq" id="WP_314519522.1">
    <property type="nucleotide sequence ID" value="NZ_JASJOU010000023.1"/>
</dbReference>
<evidence type="ECO:0000256" key="3">
    <source>
        <dbReference type="ARBA" id="ARBA00022695"/>
    </source>
</evidence>
<evidence type="ECO:0000313" key="11">
    <source>
        <dbReference type="EMBL" id="MDJ1506535.1"/>
    </source>
</evidence>
<comment type="catalytic activity">
    <reaction evidence="8">
        <text>DNA(n) + a 2'-deoxyribonucleoside 5'-triphosphate = DNA(n+1) + diphosphate</text>
        <dbReference type="Rhea" id="RHEA:22508"/>
        <dbReference type="Rhea" id="RHEA-COMP:17339"/>
        <dbReference type="Rhea" id="RHEA-COMP:17340"/>
        <dbReference type="ChEBI" id="CHEBI:33019"/>
        <dbReference type="ChEBI" id="CHEBI:61560"/>
        <dbReference type="ChEBI" id="CHEBI:173112"/>
        <dbReference type="EC" id="2.7.7.49"/>
    </reaction>
</comment>